<evidence type="ECO:0000313" key="11">
    <source>
        <dbReference type="Proteomes" id="UP001162734"/>
    </source>
</evidence>
<dbReference type="InterPro" id="IPR027417">
    <property type="entry name" value="P-loop_NTPase"/>
</dbReference>
<dbReference type="InterPro" id="IPR005747">
    <property type="entry name" value="MutS2"/>
</dbReference>
<dbReference type="Pfam" id="PF01713">
    <property type="entry name" value="Smr"/>
    <property type="match status" value="1"/>
</dbReference>
<proteinExistence type="inferred from homology"/>
<name>A0ABM7X5X9_9BACT</name>
<dbReference type="EC" id="3.1.-.-" evidence="7"/>
<dbReference type="GO" id="GO:0004519">
    <property type="term" value="F:endonuclease activity"/>
    <property type="evidence" value="ECO:0007669"/>
    <property type="project" value="UniProtKB-KW"/>
</dbReference>
<keyword evidence="8" id="KW-0175">Coiled coil</keyword>
<dbReference type="NCBIfam" id="TIGR01069">
    <property type="entry name" value="mutS2"/>
    <property type="match status" value="1"/>
</dbReference>
<dbReference type="SUPFAM" id="SSF52540">
    <property type="entry name" value="P-loop containing nucleoside triphosphate hydrolases"/>
    <property type="match status" value="1"/>
</dbReference>
<dbReference type="InterPro" id="IPR007696">
    <property type="entry name" value="DNA_mismatch_repair_MutS_core"/>
</dbReference>
<evidence type="ECO:0000256" key="8">
    <source>
        <dbReference type="SAM" id="Coils"/>
    </source>
</evidence>
<evidence type="ECO:0000313" key="10">
    <source>
        <dbReference type="EMBL" id="BDG07217.1"/>
    </source>
</evidence>
<evidence type="ECO:0000259" key="9">
    <source>
        <dbReference type="PROSITE" id="PS50828"/>
    </source>
</evidence>
<evidence type="ECO:0000256" key="3">
    <source>
        <dbReference type="ARBA" id="ARBA00022801"/>
    </source>
</evidence>
<protein>
    <recommendedName>
        <fullName evidence="7">Endonuclease MutS2</fullName>
        <ecNumber evidence="7">3.1.-.-</ecNumber>
    </recommendedName>
    <alternativeName>
        <fullName evidence="7">Ribosome-associated protein quality control-upstream factor</fullName>
        <shortName evidence="7">RQC-upstream factor</shortName>
        <shortName evidence="7">RqcU</shortName>
        <ecNumber evidence="7">3.6.4.-</ecNumber>
    </alternativeName>
</protein>
<dbReference type="SMART" id="SM00534">
    <property type="entry name" value="MUTSac"/>
    <property type="match status" value="1"/>
</dbReference>
<dbReference type="InterPro" id="IPR046893">
    <property type="entry name" value="MSSS"/>
</dbReference>
<dbReference type="PANTHER" id="PTHR48466">
    <property type="entry name" value="OS10G0509000 PROTEIN-RELATED"/>
    <property type="match status" value="1"/>
</dbReference>
<keyword evidence="3 7" id="KW-0378">Hydrolase</keyword>
<comment type="similarity">
    <text evidence="7">Belongs to the DNA mismatch repair MutS family. MutS2 subfamily.</text>
</comment>
<dbReference type="SUPFAM" id="SSF48334">
    <property type="entry name" value="DNA repair protein MutS, domain III"/>
    <property type="match status" value="1"/>
</dbReference>
<dbReference type="Pfam" id="PF20297">
    <property type="entry name" value="MSSS"/>
    <property type="match status" value="1"/>
</dbReference>
<comment type="function">
    <text evidence="7">Acts as a ribosome collision sensor, splitting the ribosome into its 2 subunits. Detects stalled/collided 70S ribosomes which it binds and splits by an ATP-hydrolysis driven conformational change. Acts upstream of the ribosome quality control system (RQC), a ribosome-associated complex that mediates the extraction of incompletely synthesized nascent chains from stalled ribosomes and their subsequent degradation. Probably generates substrates for RQC.</text>
</comment>
<gene>
    <name evidence="7 10" type="primary">mutS2</name>
    <name evidence="7" type="synonym">rqcU</name>
    <name evidence="10" type="ORF">AMPC_03300</name>
</gene>
<keyword evidence="1 7" id="KW-0699">rRNA-binding</keyword>
<dbReference type="InterPro" id="IPR045076">
    <property type="entry name" value="MutS"/>
</dbReference>
<evidence type="ECO:0000256" key="4">
    <source>
        <dbReference type="ARBA" id="ARBA00022840"/>
    </source>
</evidence>
<dbReference type="PROSITE" id="PS50828">
    <property type="entry name" value="SMR"/>
    <property type="match status" value="1"/>
</dbReference>
<dbReference type="EMBL" id="AP025592">
    <property type="protein sequence ID" value="BDG07217.1"/>
    <property type="molecule type" value="Genomic_DNA"/>
</dbReference>
<evidence type="ECO:0000256" key="2">
    <source>
        <dbReference type="ARBA" id="ARBA00022741"/>
    </source>
</evidence>
<reference evidence="11" key="1">
    <citation type="journal article" date="2022" name="Int. J. Syst. Evol. Microbiol.">
        <title>Anaeromyxobacter oryzae sp. nov., Anaeromyxobacter diazotrophicus sp. nov. and Anaeromyxobacter paludicola sp. nov., isolated from paddy soils.</title>
        <authorList>
            <person name="Itoh H."/>
            <person name="Xu Z."/>
            <person name="Mise K."/>
            <person name="Masuda Y."/>
            <person name="Ushijima N."/>
            <person name="Hayakawa C."/>
            <person name="Shiratori Y."/>
            <person name="Senoo K."/>
        </authorList>
    </citation>
    <scope>NUCLEOTIDE SEQUENCE [LARGE SCALE GENOMIC DNA]</scope>
    <source>
        <strain evidence="11">Red630</strain>
    </source>
</reference>
<dbReference type="InterPro" id="IPR036063">
    <property type="entry name" value="Smr_dom_sf"/>
</dbReference>
<dbReference type="PIRSF" id="PIRSF005814">
    <property type="entry name" value="MutS_YshD"/>
    <property type="match status" value="1"/>
</dbReference>
<sequence length="795" mass="84187">MNDRTLAELGWPELTAALAARCRLPAGARRAAALPFQPDAAAAREALLRVEEARALGEERFALPLGSVGAVEEALDRAARGGVLEPAALLLVAALERAAVRTRATLAPRAAARPRLWALAEGLSERAGLADAIERAVDPSGAISDRASPALESLRERVRGLHRALKNRVEALLADAEMERNLRDSYFTIRNDRYVLPVLASARSQVPGIVHNASQSGQTLFVEPQPMVEMGNELSIAAAMAAEEEQRILRELSERAAGRAGALGGDLERLAELDLLEASARLASELDAHPPEIGPVAEGFSLLSLRHPLLVLQGKKVVASDVRLEPPRRALVVSGPNGGGKTVSITAVGLSACMARAGLPIAAAAGSRLPFFYEVRAAVDEKGDLSRDLSTFTAHLTAVREIMAGAGEGSLVLVDEIAADTDPREGAALAAAILEELATKGALVLVTTHLDELKALALSDARYGNARVGFDAERLVPTYQLHLGTPGSSSALEVARRVGLPERVVERARAALTGQGGALGEALRSLEEERARIAAERSALERARAQAEASAKAAAEREAEARRAEREAAARVARQMAEEVEAARQVVSDLLAEVQAAPTVRKVSEAAKQLDAWAATMEKAEKVAAAQARSVPEALPASEIRPGARVRLASLGGEGEVLEVQGGEALVQAGPLRIRRPLADLIPLRGKAASAKLGKSREEKLARAEEARPAGLALSDRRLDVRGMRVEELLRAVERFLDRLYSEGEAECLVLHGHGTGALKASLRELLSSSPYVAAFRPGDRHEGGDAVTVISLKR</sequence>
<accession>A0ABM7X5X9</accession>
<feature type="coiled-coil region" evidence="8">
    <location>
        <begin position="523"/>
        <end position="623"/>
    </location>
</feature>
<keyword evidence="11" id="KW-1185">Reference proteome</keyword>
<organism evidence="10 11">
    <name type="scientific">Anaeromyxobacter paludicola</name>
    <dbReference type="NCBI Taxonomy" id="2918171"/>
    <lineage>
        <taxon>Bacteria</taxon>
        <taxon>Pseudomonadati</taxon>
        <taxon>Myxococcota</taxon>
        <taxon>Myxococcia</taxon>
        <taxon>Myxococcales</taxon>
        <taxon>Cystobacterineae</taxon>
        <taxon>Anaeromyxobacteraceae</taxon>
        <taxon>Anaeromyxobacter</taxon>
    </lineage>
</organism>
<dbReference type="Pfam" id="PF00488">
    <property type="entry name" value="MutS_V"/>
    <property type="match status" value="1"/>
</dbReference>
<keyword evidence="6 7" id="KW-0238">DNA-binding</keyword>
<dbReference type="InterPro" id="IPR002625">
    <property type="entry name" value="Smr_dom"/>
</dbReference>
<evidence type="ECO:0000256" key="6">
    <source>
        <dbReference type="ARBA" id="ARBA00023125"/>
    </source>
</evidence>
<evidence type="ECO:0000256" key="5">
    <source>
        <dbReference type="ARBA" id="ARBA00022884"/>
    </source>
</evidence>
<dbReference type="Gene3D" id="3.30.1370.110">
    <property type="match status" value="1"/>
</dbReference>
<dbReference type="HAMAP" id="MF_00092">
    <property type="entry name" value="MutS2"/>
    <property type="match status" value="1"/>
</dbReference>
<dbReference type="Gene3D" id="3.40.50.300">
    <property type="entry name" value="P-loop containing nucleotide triphosphate hydrolases"/>
    <property type="match status" value="1"/>
</dbReference>
<dbReference type="SMART" id="SM00463">
    <property type="entry name" value="SMR"/>
    <property type="match status" value="1"/>
</dbReference>
<dbReference type="InterPro" id="IPR036187">
    <property type="entry name" value="DNA_mismatch_repair_MutS_sf"/>
</dbReference>
<comment type="subunit">
    <text evidence="7">Homodimer. Binds to stalled ribosomes, contacting rRNA.</text>
</comment>
<evidence type="ECO:0000256" key="1">
    <source>
        <dbReference type="ARBA" id="ARBA00022730"/>
    </source>
</evidence>
<dbReference type="PANTHER" id="PTHR48466:SF2">
    <property type="entry name" value="OS10G0509000 PROTEIN"/>
    <property type="match status" value="1"/>
</dbReference>
<evidence type="ECO:0000256" key="7">
    <source>
        <dbReference type="HAMAP-Rule" id="MF_00092"/>
    </source>
</evidence>
<keyword evidence="7" id="KW-0540">Nuclease</keyword>
<comment type="function">
    <text evidence="7">Endonuclease that is involved in the suppression of homologous recombination and thus may have a key role in the control of bacterial genetic diversity.</text>
</comment>
<keyword evidence="5 7" id="KW-0694">RNA-binding</keyword>
<dbReference type="InterPro" id="IPR000432">
    <property type="entry name" value="DNA_mismatch_repair_MutS_C"/>
</dbReference>
<dbReference type="SMART" id="SM00533">
    <property type="entry name" value="MUTSd"/>
    <property type="match status" value="1"/>
</dbReference>
<dbReference type="EC" id="3.6.4.-" evidence="7"/>
<dbReference type="Proteomes" id="UP001162734">
    <property type="component" value="Chromosome"/>
</dbReference>
<feature type="domain" description="Smr" evidence="9">
    <location>
        <begin position="719"/>
        <end position="794"/>
    </location>
</feature>
<dbReference type="SUPFAM" id="SSF160443">
    <property type="entry name" value="SMR domain-like"/>
    <property type="match status" value="1"/>
</dbReference>
<keyword evidence="2 7" id="KW-0547">Nucleotide-binding</keyword>
<keyword evidence="4 7" id="KW-0067">ATP-binding</keyword>
<keyword evidence="7 10" id="KW-0255">Endonuclease</keyword>
<dbReference type="RefSeq" id="WP_248343819.1">
    <property type="nucleotide sequence ID" value="NZ_AP025592.1"/>
</dbReference>
<feature type="binding site" evidence="7">
    <location>
        <begin position="335"/>
        <end position="342"/>
    </location>
    <ligand>
        <name>ATP</name>
        <dbReference type="ChEBI" id="CHEBI:30616"/>
    </ligand>
</feature>